<reference evidence="1 2" key="1">
    <citation type="submission" date="2020-07" db="EMBL/GenBank/DDBJ databases">
        <title>Endozoicomonas sp. nov., isolated from sediment.</title>
        <authorList>
            <person name="Gu T."/>
        </authorList>
    </citation>
    <scope>NUCLEOTIDE SEQUENCE [LARGE SCALE GENOMIC DNA]</scope>
    <source>
        <strain evidence="1 2">SM1973</strain>
    </source>
</reference>
<gene>
    <name evidence="1" type="ORF">H0A36_31340</name>
</gene>
<feature type="non-terminal residue" evidence="1">
    <location>
        <position position="76"/>
    </location>
</feature>
<evidence type="ECO:0000313" key="2">
    <source>
        <dbReference type="Proteomes" id="UP000569732"/>
    </source>
</evidence>
<accession>A0A853IRB9</accession>
<keyword evidence="2" id="KW-1185">Reference proteome</keyword>
<comment type="caution">
    <text evidence="1">The sequence shown here is derived from an EMBL/GenBank/DDBJ whole genome shotgun (WGS) entry which is preliminary data.</text>
</comment>
<dbReference type="AlphaFoldDB" id="A0A853IRB9"/>
<dbReference type="Proteomes" id="UP000569732">
    <property type="component" value="Unassembled WGS sequence"/>
</dbReference>
<name>A0A853IRB9_9GAMM</name>
<organism evidence="1 2">
    <name type="scientific">Spartinivicinus marinus</name>
    <dbReference type="NCBI Taxonomy" id="2994442"/>
    <lineage>
        <taxon>Bacteria</taxon>
        <taxon>Pseudomonadati</taxon>
        <taxon>Pseudomonadota</taxon>
        <taxon>Gammaproteobacteria</taxon>
        <taxon>Oceanospirillales</taxon>
        <taxon>Zooshikellaceae</taxon>
        <taxon>Spartinivicinus</taxon>
    </lineage>
</organism>
<evidence type="ECO:0000313" key="1">
    <source>
        <dbReference type="EMBL" id="NYZ70506.1"/>
    </source>
</evidence>
<proteinExistence type="predicted"/>
<dbReference type="RefSeq" id="WP_180572308.1">
    <property type="nucleotide sequence ID" value="NZ_JACCKB010000571.1"/>
</dbReference>
<dbReference type="EMBL" id="JACCKB010000571">
    <property type="protein sequence ID" value="NYZ70506.1"/>
    <property type="molecule type" value="Genomic_DNA"/>
</dbReference>
<protein>
    <submittedName>
        <fullName evidence="1">Uncharacterized protein</fullName>
    </submittedName>
</protein>
<sequence length="76" mass="8530">MSLCSPPIEQRQLLLDEIAENQKAIDKYISLNRIKNFAQPLQEKNKGLRQQVTELQDKVNTVGVAHETPMTALLGA</sequence>